<dbReference type="GO" id="GO:0000976">
    <property type="term" value="F:transcription cis-regulatory region binding"/>
    <property type="evidence" value="ECO:0007669"/>
    <property type="project" value="TreeGrafter"/>
</dbReference>
<keyword evidence="4" id="KW-0804">Transcription</keyword>
<dbReference type="SUPFAM" id="SSF53822">
    <property type="entry name" value="Periplasmic binding protein-like I"/>
    <property type="match status" value="1"/>
</dbReference>
<dbReference type="PANTHER" id="PTHR30146">
    <property type="entry name" value="LACI-RELATED TRANSCRIPTIONAL REPRESSOR"/>
    <property type="match status" value="1"/>
</dbReference>
<dbReference type="SMART" id="SM00354">
    <property type="entry name" value="HTH_LACI"/>
    <property type="match status" value="1"/>
</dbReference>
<dbReference type="InterPro" id="IPR028082">
    <property type="entry name" value="Peripla_BP_I"/>
</dbReference>
<evidence type="ECO:0000313" key="7">
    <source>
        <dbReference type="EMBL" id="TKV61156.1"/>
    </source>
</evidence>
<feature type="region of interest" description="Disordered" evidence="5">
    <location>
        <begin position="352"/>
        <end position="377"/>
    </location>
</feature>
<dbReference type="AlphaFoldDB" id="A0A4U6QLZ1"/>
<keyword evidence="8" id="KW-1185">Reference proteome</keyword>
<evidence type="ECO:0000313" key="8">
    <source>
        <dbReference type="Proteomes" id="UP000306985"/>
    </source>
</evidence>
<dbReference type="CDD" id="cd01392">
    <property type="entry name" value="HTH_LacI"/>
    <property type="match status" value="1"/>
</dbReference>
<name>A0A4U6QLZ1_9ACTN</name>
<dbReference type="PANTHER" id="PTHR30146:SF148">
    <property type="entry name" value="HTH-TYPE TRANSCRIPTIONAL REPRESSOR PURR-RELATED"/>
    <property type="match status" value="1"/>
</dbReference>
<dbReference type="EMBL" id="SZZH01000001">
    <property type="protein sequence ID" value="TKV61156.1"/>
    <property type="molecule type" value="Genomic_DNA"/>
</dbReference>
<evidence type="ECO:0000256" key="1">
    <source>
        <dbReference type="ARBA" id="ARBA00022491"/>
    </source>
</evidence>
<evidence type="ECO:0000256" key="2">
    <source>
        <dbReference type="ARBA" id="ARBA00023015"/>
    </source>
</evidence>
<gene>
    <name evidence="7" type="ORF">FDO65_05865</name>
</gene>
<evidence type="ECO:0000256" key="5">
    <source>
        <dbReference type="SAM" id="MobiDB-lite"/>
    </source>
</evidence>
<keyword evidence="3" id="KW-0238">DNA-binding</keyword>
<dbReference type="Pfam" id="PF00532">
    <property type="entry name" value="Peripla_BP_1"/>
    <property type="match status" value="1"/>
</dbReference>
<dbReference type="RefSeq" id="WP_137448460.1">
    <property type="nucleotide sequence ID" value="NZ_SZZH01000001.1"/>
</dbReference>
<dbReference type="PROSITE" id="PS00356">
    <property type="entry name" value="HTH_LACI_1"/>
    <property type="match status" value="1"/>
</dbReference>
<sequence length="377" mass="40349">MNVERGPGLRPPARLIDIARHAGVSTKTVSRVLNEEAYVAPAMRERVMAAVTALAYVGDAAATGLRTRRSGFIGLIIPDVRNGFFALLTRAIEERLSDASPTLLLGDSDEEADQEERYLRIFRQQRVDGLIVLPSGAPSLPDAVSEIPTVIVDRTVPSVRRAADHVLAGNRRAAERLVEHLVKHHALRQVALVAGNTSVSNVRDRQAGYRRVVNAAGLPAFITAGHATPDDAAAGSMELFRTMTPPFGVFATNNRMFWGAMAAIARLGLHVPRDVLVTTIDSIGEASVTGLKPTQGVIPVQTVAAKAMRLLSERTQDPTLPPRDENVDLDIEFGTTCGCIPMTAPLMLGPIGAGSPEPESAPEGTGERVWPHVPDAL</sequence>
<keyword evidence="2" id="KW-0805">Transcription regulation</keyword>
<dbReference type="OrthoDB" id="37081at2"/>
<dbReference type="Gene3D" id="1.10.260.40">
    <property type="entry name" value="lambda repressor-like DNA-binding domains"/>
    <property type="match status" value="1"/>
</dbReference>
<proteinExistence type="predicted"/>
<accession>A0A4U6QLZ1</accession>
<dbReference type="InterPro" id="IPR001761">
    <property type="entry name" value="Peripla_BP/Lac1_sug-bd_dom"/>
</dbReference>
<reference evidence="7 8" key="1">
    <citation type="submission" date="2019-05" db="EMBL/GenBank/DDBJ databases">
        <title>Nakamurella sp. N5BH11, whole genome shotgun sequence.</title>
        <authorList>
            <person name="Tuo L."/>
        </authorList>
    </citation>
    <scope>NUCLEOTIDE SEQUENCE [LARGE SCALE GENOMIC DNA]</scope>
    <source>
        <strain evidence="7 8">N5BH11</strain>
    </source>
</reference>
<feature type="domain" description="HTH lacI-type" evidence="6">
    <location>
        <begin position="13"/>
        <end position="67"/>
    </location>
</feature>
<dbReference type="SUPFAM" id="SSF47413">
    <property type="entry name" value="lambda repressor-like DNA-binding domains"/>
    <property type="match status" value="1"/>
</dbReference>
<dbReference type="GO" id="GO:0003700">
    <property type="term" value="F:DNA-binding transcription factor activity"/>
    <property type="evidence" value="ECO:0007669"/>
    <property type="project" value="TreeGrafter"/>
</dbReference>
<organism evidence="7 8">
    <name type="scientific">Nakamurella flava</name>
    <dbReference type="NCBI Taxonomy" id="2576308"/>
    <lineage>
        <taxon>Bacteria</taxon>
        <taxon>Bacillati</taxon>
        <taxon>Actinomycetota</taxon>
        <taxon>Actinomycetes</taxon>
        <taxon>Nakamurellales</taxon>
        <taxon>Nakamurellaceae</taxon>
        <taxon>Nakamurella</taxon>
    </lineage>
</organism>
<dbReference type="InterPro" id="IPR000843">
    <property type="entry name" value="HTH_LacI"/>
</dbReference>
<dbReference type="PROSITE" id="PS50932">
    <property type="entry name" value="HTH_LACI_2"/>
    <property type="match status" value="1"/>
</dbReference>
<evidence type="ECO:0000256" key="3">
    <source>
        <dbReference type="ARBA" id="ARBA00023125"/>
    </source>
</evidence>
<evidence type="ECO:0000259" key="6">
    <source>
        <dbReference type="PROSITE" id="PS50932"/>
    </source>
</evidence>
<dbReference type="Gene3D" id="3.40.50.2300">
    <property type="match status" value="2"/>
</dbReference>
<dbReference type="Pfam" id="PF00356">
    <property type="entry name" value="LacI"/>
    <property type="match status" value="1"/>
</dbReference>
<keyword evidence="1" id="KW-0678">Repressor</keyword>
<dbReference type="InterPro" id="IPR010982">
    <property type="entry name" value="Lambda_DNA-bd_dom_sf"/>
</dbReference>
<dbReference type="CDD" id="cd06267">
    <property type="entry name" value="PBP1_LacI_sugar_binding-like"/>
    <property type="match status" value="1"/>
</dbReference>
<dbReference type="Proteomes" id="UP000306985">
    <property type="component" value="Unassembled WGS sequence"/>
</dbReference>
<evidence type="ECO:0000256" key="4">
    <source>
        <dbReference type="ARBA" id="ARBA00023163"/>
    </source>
</evidence>
<protein>
    <submittedName>
        <fullName evidence="7">LacI family transcriptional regulator</fullName>
    </submittedName>
</protein>
<comment type="caution">
    <text evidence="7">The sequence shown here is derived from an EMBL/GenBank/DDBJ whole genome shotgun (WGS) entry which is preliminary data.</text>
</comment>